<dbReference type="OrthoDB" id="9813458at2"/>
<evidence type="ECO:0000256" key="4">
    <source>
        <dbReference type="ARBA" id="ARBA00022452"/>
    </source>
</evidence>
<dbReference type="PANTHER" id="PTHR30026:SF20">
    <property type="entry name" value="OUTER MEMBRANE PROTEIN TOLC"/>
    <property type="match status" value="1"/>
</dbReference>
<keyword evidence="3" id="KW-0813">Transport</keyword>
<proteinExistence type="inferred from homology"/>
<reference evidence="9 10" key="1">
    <citation type="submission" date="2014-01" db="EMBL/GenBank/DDBJ databases">
        <title>Marinomonas ushuaiensis DSM 15871 Genome Sequencing.</title>
        <authorList>
            <person name="Lai Q."/>
            <person name="Shao Z.S."/>
        </authorList>
    </citation>
    <scope>NUCLEOTIDE SEQUENCE [LARGE SCALE GENOMIC DNA]</scope>
    <source>
        <strain evidence="9 10">DSM 15871</strain>
    </source>
</reference>
<evidence type="ECO:0000256" key="2">
    <source>
        <dbReference type="ARBA" id="ARBA00007613"/>
    </source>
</evidence>
<keyword evidence="6" id="KW-0472">Membrane</keyword>
<comment type="subcellular location">
    <subcellularLocation>
        <location evidence="1">Cell outer membrane</location>
    </subcellularLocation>
</comment>
<dbReference type="GO" id="GO:0015288">
    <property type="term" value="F:porin activity"/>
    <property type="evidence" value="ECO:0007669"/>
    <property type="project" value="TreeGrafter"/>
</dbReference>
<dbReference type="AlphaFoldDB" id="X7E508"/>
<dbReference type="PATRIC" id="fig|1122207.3.peg.1613"/>
<comment type="caution">
    <text evidence="9">The sequence shown here is derived from an EMBL/GenBank/DDBJ whole genome shotgun (WGS) entry which is preliminary data.</text>
</comment>
<evidence type="ECO:0000256" key="8">
    <source>
        <dbReference type="SAM" id="SignalP"/>
    </source>
</evidence>
<dbReference type="Proteomes" id="UP000054058">
    <property type="component" value="Unassembled WGS sequence"/>
</dbReference>
<comment type="similarity">
    <text evidence="2">Belongs to the outer membrane factor (OMF) (TC 1.B.17) family.</text>
</comment>
<keyword evidence="10" id="KW-1185">Reference proteome</keyword>
<dbReference type="Pfam" id="PF02321">
    <property type="entry name" value="OEP"/>
    <property type="match status" value="2"/>
</dbReference>
<dbReference type="GO" id="GO:0015562">
    <property type="term" value="F:efflux transmembrane transporter activity"/>
    <property type="evidence" value="ECO:0007669"/>
    <property type="project" value="InterPro"/>
</dbReference>
<dbReference type="EMBL" id="JAMB01000005">
    <property type="protein sequence ID" value="ETX11154.1"/>
    <property type="molecule type" value="Genomic_DNA"/>
</dbReference>
<evidence type="ECO:0000313" key="9">
    <source>
        <dbReference type="EMBL" id="ETX11154.1"/>
    </source>
</evidence>
<feature type="chain" id="PRO_5004976988" evidence="8">
    <location>
        <begin position="23"/>
        <end position="440"/>
    </location>
</feature>
<gene>
    <name evidence="9" type="ORF">MUS1_12385</name>
</gene>
<dbReference type="eggNOG" id="COG1538">
    <property type="taxonomic scope" value="Bacteria"/>
</dbReference>
<keyword evidence="4" id="KW-1134">Transmembrane beta strand</keyword>
<evidence type="ECO:0000313" key="10">
    <source>
        <dbReference type="Proteomes" id="UP000054058"/>
    </source>
</evidence>
<dbReference type="InterPro" id="IPR003423">
    <property type="entry name" value="OMP_efflux"/>
</dbReference>
<accession>X7E508</accession>
<protein>
    <submittedName>
        <fullName evidence="9">Membrane protein</fullName>
    </submittedName>
</protein>
<dbReference type="GO" id="GO:1990281">
    <property type="term" value="C:efflux pump complex"/>
    <property type="evidence" value="ECO:0007669"/>
    <property type="project" value="TreeGrafter"/>
</dbReference>
<organism evidence="9 10">
    <name type="scientific">Marinomonas ushuaiensis DSM 15871</name>
    <dbReference type="NCBI Taxonomy" id="1122207"/>
    <lineage>
        <taxon>Bacteria</taxon>
        <taxon>Pseudomonadati</taxon>
        <taxon>Pseudomonadota</taxon>
        <taxon>Gammaproteobacteria</taxon>
        <taxon>Oceanospirillales</taxon>
        <taxon>Oceanospirillaceae</taxon>
        <taxon>Marinomonas</taxon>
    </lineage>
</organism>
<evidence type="ECO:0000256" key="7">
    <source>
        <dbReference type="ARBA" id="ARBA00023237"/>
    </source>
</evidence>
<dbReference type="GO" id="GO:0009279">
    <property type="term" value="C:cell outer membrane"/>
    <property type="evidence" value="ECO:0007669"/>
    <property type="project" value="UniProtKB-SubCell"/>
</dbReference>
<keyword evidence="8" id="KW-0732">Signal</keyword>
<dbReference type="Gene3D" id="1.20.1600.10">
    <property type="entry name" value="Outer membrane efflux proteins (OEP)"/>
    <property type="match status" value="1"/>
</dbReference>
<evidence type="ECO:0000256" key="6">
    <source>
        <dbReference type="ARBA" id="ARBA00023136"/>
    </source>
</evidence>
<dbReference type="PANTHER" id="PTHR30026">
    <property type="entry name" value="OUTER MEMBRANE PROTEIN TOLC"/>
    <property type="match status" value="1"/>
</dbReference>
<evidence type="ECO:0000256" key="5">
    <source>
        <dbReference type="ARBA" id="ARBA00022692"/>
    </source>
</evidence>
<dbReference type="NCBIfam" id="TIGR01844">
    <property type="entry name" value="type_I_sec_TolC"/>
    <property type="match status" value="1"/>
</dbReference>
<sequence>MKKHIIPSLIATVALSSATVHAESIYEVYKLAKQNDPGLRAAAATYKAQKESVTVTKGSLYPSITFSGELGYDDIGSPSDDYDNVSNTLALSLNYPIYSPALGYAVDAVELDFDSAGIAFENSEENLVLTTLNEYFNLLIAQSTLQTTEALVKSTESQLDRAKKQYEVGLASITDLQDAQAEYDSVRVTQLSAQSAVSVAQNALYQRTGKTLNSIPELAKDYPIRLESGMTVDSLLTKARRDNKELRILNLSVASAENNIDIQKANGRTPTVAITGALSRVDNDYTNSTFNTDGVTNSASVALGVSIPLYSGGSINASVRQASAQAESVIEQRASSLQAIELNIRSLYLDLQTSVAQVAAQQQLIRSRTSALEATKAGYDVGTRNLVELLDAQSNLYDAQNTYEQYRYNFVLKKLSLLEATGDLTEDKIKELDKWLVAKK</sequence>
<dbReference type="InterPro" id="IPR010130">
    <property type="entry name" value="T1SS_OMP_TolC"/>
</dbReference>
<dbReference type="InterPro" id="IPR051906">
    <property type="entry name" value="TolC-like"/>
</dbReference>
<dbReference type="RefSeq" id="WP_036160882.1">
    <property type="nucleotide sequence ID" value="NZ_JAMB01000005.1"/>
</dbReference>
<feature type="signal peptide" evidence="8">
    <location>
        <begin position="1"/>
        <end position="22"/>
    </location>
</feature>
<dbReference type="STRING" id="1122207.MUS1_12385"/>
<evidence type="ECO:0000256" key="1">
    <source>
        <dbReference type="ARBA" id="ARBA00004442"/>
    </source>
</evidence>
<name>X7E508_9GAMM</name>
<keyword evidence="7" id="KW-0998">Cell outer membrane</keyword>
<evidence type="ECO:0000256" key="3">
    <source>
        <dbReference type="ARBA" id="ARBA00022448"/>
    </source>
</evidence>
<dbReference type="SUPFAM" id="SSF56954">
    <property type="entry name" value="Outer membrane efflux proteins (OEP)"/>
    <property type="match status" value="1"/>
</dbReference>
<keyword evidence="5" id="KW-0812">Transmembrane</keyword>